<reference evidence="5 6" key="1">
    <citation type="journal article" date="2016" name="Nat. Commun.">
        <title>Thousands of microbial genomes shed light on interconnected biogeochemical processes in an aquifer system.</title>
        <authorList>
            <person name="Anantharaman K."/>
            <person name="Brown C.T."/>
            <person name="Hug L.A."/>
            <person name="Sharon I."/>
            <person name="Castelle C.J."/>
            <person name="Probst A.J."/>
            <person name="Thomas B.C."/>
            <person name="Singh A."/>
            <person name="Wilkins M.J."/>
            <person name="Karaoz U."/>
            <person name="Brodie E.L."/>
            <person name="Williams K.H."/>
            <person name="Hubbard S.S."/>
            <person name="Banfield J.F."/>
        </authorList>
    </citation>
    <scope>NUCLEOTIDE SEQUENCE [LARGE SCALE GENOMIC DNA]</scope>
</reference>
<dbReference type="SUPFAM" id="SSF50104">
    <property type="entry name" value="Translation proteins SH3-like domain"/>
    <property type="match status" value="1"/>
</dbReference>
<comment type="function">
    <text evidence="4">This protein is located at the 30S-50S ribosomal subunit interface and may play a role in the structure and function of the aminoacyl-tRNA binding site.</text>
</comment>
<evidence type="ECO:0000256" key="4">
    <source>
        <dbReference type="RuleBase" id="RU000559"/>
    </source>
</evidence>
<dbReference type="InterPro" id="IPR001857">
    <property type="entry name" value="Ribosomal_bL19"/>
</dbReference>
<organism evidence="5 6">
    <name type="scientific">Candidatus Collierbacteria bacterium RIFOXYA2_FULL_46_10</name>
    <dbReference type="NCBI Taxonomy" id="1817726"/>
    <lineage>
        <taxon>Bacteria</taxon>
        <taxon>Candidatus Collieribacteriota</taxon>
    </lineage>
</organism>
<evidence type="ECO:0000313" key="5">
    <source>
        <dbReference type="EMBL" id="OGD75090.1"/>
    </source>
</evidence>
<dbReference type="PANTHER" id="PTHR15680">
    <property type="entry name" value="RIBOSOMAL PROTEIN L19"/>
    <property type="match status" value="1"/>
</dbReference>
<name>A0A1F5F651_9BACT</name>
<dbReference type="NCBIfam" id="TIGR01024">
    <property type="entry name" value="rplS_bact"/>
    <property type="match status" value="1"/>
</dbReference>
<keyword evidence="3 4" id="KW-0687">Ribonucleoprotein</keyword>
<dbReference type="PRINTS" id="PR00061">
    <property type="entry name" value="RIBOSOMALL19"/>
</dbReference>
<dbReference type="AlphaFoldDB" id="A0A1F5F651"/>
<comment type="similarity">
    <text evidence="1 4">Belongs to the bacterial ribosomal protein bL19 family.</text>
</comment>
<dbReference type="GO" id="GO:0022625">
    <property type="term" value="C:cytosolic large ribosomal subunit"/>
    <property type="evidence" value="ECO:0007669"/>
    <property type="project" value="TreeGrafter"/>
</dbReference>
<dbReference type="Pfam" id="PF01245">
    <property type="entry name" value="Ribosomal_L19"/>
    <property type="match status" value="1"/>
</dbReference>
<dbReference type="PANTHER" id="PTHR15680:SF9">
    <property type="entry name" value="LARGE RIBOSOMAL SUBUNIT PROTEIN BL19M"/>
    <property type="match status" value="1"/>
</dbReference>
<comment type="caution">
    <text evidence="5">The sequence shown here is derived from an EMBL/GenBank/DDBJ whole genome shotgun (WGS) entry which is preliminary data.</text>
</comment>
<gene>
    <name evidence="5" type="ORF">A2228_01180</name>
</gene>
<evidence type="ECO:0000256" key="3">
    <source>
        <dbReference type="ARBA" id="ARBA00023274"/>
    </source>
</evidence>
<dbReference type="Gene3D" id="2.30.30.790">
    <property type="match status" value="1"/>
</dbReference>
<evidence type="ECO:0000256" key="1">
    <source>
        <dbReference type="ARBA" id="ARBA00005781"/>
    </source>
</evidence>
<evidence type="ECO:0000256" key="2">
    <source>
        <dbReference type="ARBA" id="ARBA00022980"/>
    </source>
</evidence>
<dbReference type="EMBL" id="MFAK01000015">
    <property type="protein sequence ID" value="OGD75090.1"/>
    <property type="molecule type" value="Genomic_DNA"/>
</dbReference>
<accession>A0A1F5F651</accession>
<dbReference type="GO" id="GO:0006412">
    <property type="term" value="P:translation"/>
    <property type="evidence" value="ECO:0007669"/>
    <property type="project" value="InterPro"/>
</dbReference>
<keyword evidence="2 5" id="KW-0689">Ribosomal protein</keyword>
<sequence>MANSLVHKDITFHVGDTIRVHQTIKEGDKSRIQIFEGVVIAMHKQNDPTFVVRKIATGSIGVEKIFPLNAPVIAKIEVKKTSFVRRAKLYYLRERLGKGATKLADSKKS</sequence>
<protein>
    <recommendedName>
        <fullName evidence="4">50S ribosomal protein L19</fullName>
    </recommendedName>
</protein>
<proteinExistence type="inferred from homology"/>
<dbReference type="PIRSF" id="PIRSF002191">
    <property type="entry name" value="Ribosomal_L19"/>
    <property type="match status" value="1"/>
</dbReference>
<dbReference type="GO" id="GO:0003735">
    <property type="term" value="F:structural constituent of ribosome"/>
    <property type="evidence" value="ECO:0007669"/>
    <property type="project" value="InterPro"/>
</dbReference>
<evidence type="ECO:0000313" key="6">
    <source>
        <dbReference type="Proteomes" id="UP000176191"/>
    </source>
</evidence>
<dbReference type="InterPro" id="IPR008991">
    <property type="entry name" value="Translation_prot_SH3-like_sf"/>
</dbReference>
<dbReference type="InterPro" id="IPR038657">
    <property type="entry name" value="Ribosomal_bL19_sf"/>
</dbReference>
<dbReference type="Proteomes" id="UP000176191">
    <property type="component" value="Unassembled WGS sequence"/>
</dbReference>